<evidence type="ECO:0000313" key="3">
    <source>
        <dbReference type="EMBL" id="MFK2930664.1"/>
    </source>
</evidence>
<accession>A0ABW8KEV3</accession>
<feature type="transmembrane region" description="Helical" evidence="1">
    <location>
        <begin position="76"/>
        <end position="93"/>
    </location>
</feature>
<feature type="transmembrane region" description="Helical" evidence="1">
    <location>
        <begin position="17"/>
        <end position="37"/>
    </location>
</feature>
<name>A0ABW8KEV3_9GAMM</name>
<dbReference type="InterPro" id="IPR010559">
    <property type="entry name" value="Sig_transdc_His_kin_internal"/>
</dbReference>
<keyword evidence="3" id="KW-0808">Transferase</keyword>
<feature type="transmembrane region" description="Helical" evidence="1">
    <location>
        <begin position="113"/>
        <end position="137"/>
    </location>
</feature>
<dbReference type="EMBL" id="JADIKL010000003">
    <property type="protein sequence ID" value="MFK2930664.1"/>
    <property type="molecule type" value="Genomic_DNA"/>
</dbReference>
<sequence length="365" mass="39972">MIHAVPSATSRAADVPFWLPLLAGLPLVLCMAVMALPELGHGRALDFRVLYAATYLLWMVPMAAAQRWLRRRGVSWLLAIPVLLILSYLMSLANNAVGEWLAVRLGALPRFQWSLLFSGLDGCWLALIAFGAVHAVVDHYAALQAERERVREIAALARDAELRALRYQLQPHFLFNTLNAISTLVAEYRNPEANRMLARLADLLRATLDSGEAHEVTLAEELALAGHYLDIEKVRLGERLLLDVRVGPDVLQSAVPPLLLQPLLENAIRHGIAPRLVPGRVALTVERDGGTLRLSLRNDGVPTVPDASDDEARPAAIGLRNVRERLARLYGDAQRFEFALAIDGGCAIDIVLPYRAAAVAAPESA</sequence>
<dbReference type="PANTHER" id="PTHR34220:SF9">
    <property type="entry name" value="SIGNAL TRANSDUCTION HISTIDINE KINASE INTERNAL REGION DOMAIN-CONTAINING PROTEIN"/>
    <property type="match status" value="1"/>
</dbReference>
<dbReference type="RefSeq" id="WP_404537772.1">
    <property type="nucleotide sequence ID" value="NZ_JADIKL010000003.1"/>
</dbReference>
<dbReference type="SUPFAM" id="SSF55874">
    <property type="entry name" value="ATPase domain of HSP90 chaperone/DNA topoisomerase II/histidine kinase"/>
    <property type="match status" value="1"/>
</dbReference>
<keyword evidence="4" id="KW-1185">Reference proteome</keyword>
<feature type="domain" description="Signal transduction histidine kinase internal region" evidence="2">
    <location>
        <begin position="160"/>
        <end position="240"/>
    </location>
</feature>
<keyword evidence="1" id="KW-0812">Transmembrane</keyword>
<dbReference type="InterPro" id="IPR050640">
    <property type="entry name" value="Bact_2-comp_sensor_kinase"/>
</dbReference>
<comment type="caution">
    <text evidence="3">The sequence shown here is derived from an EMBL/GenBank/DDBJ whole genome shotgun (WGS) entry which is preliminary data.</text>
</comment>
<dbReference type="PANTHER" id="PTHR34220">
    <property type="entry name" value="SENSOR HISTIDINE KINASE YPDA"/>
    <property type="match status" value="1"/>
</dbReference>
<reference evidence="3 4" key="1">
    <citation type="submission" date="2020-10" db="EMBL/GenBank/DDBJ databases">
        <title>Phylogeny of dyella-like bacteria.</title>
        <authorList>
            <person name="Fu J."/>
        </authorList>
    </citation>
    <scope>NUCLEOTIDE SEQUENCE [LARGE SCALE GENOMIC DNA]</scope>
    <source>
        <strain evidence="3 4">DKC-1</strain>
    </source>
</reference>
<organism evidence="3 4">
    <name type="scientific">Dyella agri</name>
    <dbReference type="NCBI Taxonomy" id="1926869"/>
    <lineage>
        <taxon>Bacteria</taxon>
        <taxon>Pseudomonadati</taxon>
        <taxon>Pseudomonadota</taxon>
        <taxon>Gammaproteobacteria</taxon>
        <taxon>Lysobacterales</taxon>
        <taxon>Rhodanobacteraceae</taxon>
        <taxon>Dyella</taxon>
    </lineage>
</organism>
<keyword evidence="1" id="KW-1133">Transmembrane helix</keyword>
<dbReference type="InterPro" id="IPR036890">
    <property type="entry name" value="HATPase_C_sf"/>
</dbReference>
<evidence type="ECO:0000313" key="4">
    <source>
        <dbReference type="Proteomes" id="UP001620397"/>
    </source>
</evidence>
<dbReference type="Gene3D" id="3.30.565.10">
    <property type="entry name" value="Histidine kinase-like ATPase, C-terminal domain"/>
    <property type="match status" value="1"/>
</dbReference>
<feature type="transmembrane region" description="Helical" evidence="1">
    <location>
        <begin position="49"/>
        <end position="69"/>
    </location>
</feature>
<proteinExistence type="predicted"/>
<protein>
    <submittedName>
        <fullName evidence="3">Histidine kinase</fullName>
    </submittedName>
</protein>
<gene>
    <name evidence="3" type="ORF">ISP14_07650</name>
</gene>
<dbReference type="Proteomes" id="UP001620397">
    <property type="component" value="Unassembled WGS sequence"/>
</dbReference>
<dbReference type="Pfam" id="PF06580">
    <property type="entry name" value="His_kinase"/>
    <property type="match status" value="1"/>
</dbReference>
<keyword evidence="3" id="KW-0418">Kinase</keyword>
<evidence type="ECO:0000256" key="1">
    <source>
        <dbReference type="SAM" id="Phobius"/>
    </source>
</evidence>
<dbReference type="GO" id="GO:0016301">
    <property type="term" value="F:kinase activity"/>
    <property type="evidence" value="ECO:0007669"/>
    <property type="project" value="UniProtKB-KW"/>
</dbReference>
<keyword evidence="1" id="KW-0472">Membrane</keyword>
<evidence type="ECO:0000259" key="2">
    <source>
        <dbReference type="Pfam" id="PF06580"/>
    </source>
</evidence>